<dbReference type="Proteomes" id="UP000660611">
    <property type="component" value="Unassembled WGS sequence"/>
</dbReference>
<sequence>MPIPEPADLIDMRALLNALIAAGLDAALFDTGGNVMTIGVAPVTRDADDRDRYTLLLGGSSWHLDGGIYAAPGDFYISPDDEHLIPDLTVNTTTDVHRIAAATAAIHRQRTAGAVTVADIGDL</sequence>
<dbReference type="EMBL" id="BONQ01000222">
    <property type="protein sequence ID" value="GIG53201.1"/>
    <property type="molecule type" value="Genomic_DNA"/>
</dbReference>
<dbReference type="RefSeq" id="WP_203854798.1">
    <property type="nucleotide sequence ID" value="NZ_BAAAVW010000030.1"/>
</dbReference>
<evidence type="ECO:0000313" key="1">
    <source>
        <dbReference type="EMBL" id="GIG53201.1"/>
    </source>
</evidence>
<protein>
    <submittedName>
        <fullName evidence="1">Uncharacterized protein</fullName>
    </submittedName>
</protein>
<accession>A0A919UIA4</accession>
<evidence type="ECO:0000313" key="2">
    <source>
        <dbReference type="Proteomes" id="UP000660611"/>
    </source>
</evidence>
<comment type="caution">
    <text evidence="1">The sequence shown here is derived from an EMBL/GenBank/DDBJ whole genome shotgun (WGS) entry which is preliminary data.</text>
</comment>
<name>A0A919UIA4_9ACTN</name>
<organism evidence="1 2">
    <name type="scientific">Dactylosporangium siamense</name>
    <dbReference type="NCBI Taxonomy" id="685454"/>
    <lineage>
        <taxon>Bacteria</taxon>
        <taxon>Bacillati</taxon>
        <taxon>Actinomycetota</taxon>
        <taxon>Actinomycetes</taxon>
        <taxon>Micromonosporales</taxon>
        <taxon>Micromonosporaceae</taxon>
        <taxon>Dactylosporangium</taxon>
    </lineage>
</organism>
<keyword evidence="2" id="KW-1185">Reference proteome</keyword>
<proteinExistence type="predicted"/>
<gene>
    <name evidence="1" type="ORF">Dsi01nite_112420</name>
</gene>
<dbReference type="AlphaFoldDB" id="A0A919UIA4"/>
<reference evidence="1" key="1">
    <citation type="submission" date="2021-01" db="EMBL/GenBank/DDBJ databases">
        <title>Whole genome shotgun sequence of Dactylosporangium siamense NBRC 106093.</title>
        <authorList>
            <person name="Komaki H."/>
            <person name="Tamura T."/>
        </authorList>
    </citation>
    <scope>NUCLEOTIDE SEQUENCE</scope>
    <source>
        <strain evidence="1">NBRC 106093</strain>
    </source>
</reference>